<sequence length="93" mass="10806">MKVLCKTCGVISEGVEPIEAVEQNEVLKEAYTGLLFQCPICQCEWFVSIRVVYDREAFSKEYTLTSLTCRDGRSRWGYERKSMLERIQNKEGE</sequence>
<proteinExistence type="predicted"/>
<evidence type="ECO:0008006" key="2">
    <source>
        <dbReference type="Google" id="ProtNLM"/>
    </source>
</evidence>
<protein>
    <recommendedName>
        <fullName evidence="2">CpXC domain-containing protein</fullName>
    </recommendedName>
</protein>
<dbReference type="EMBL" id="LAZR01000287">
    <property type="protein sequence ID" value="KKN76919.1"/>
    <property type="molecule type" value="Genomic_DNA"/>
</dbReference>
<gene>
    <name evidence="1" type="ORF">LCGC14_0365710</name>
</gene>
<reference evidence="1" key="1">
    <citation type="journal article" date="2015" name="Nature">
        <title>Complex archaea that bridge the gap between prokaryotes and eukaryotes.</title>
        <authorList>
            <person name="Spang A."/>
            <person name="Saw J.H."/>
            <person name="Jorgensen S.L."/>
            <person name="Zaremba-Niedzwiedzka K."/>
            <person name="Martijn J."/>
            <person name="Lind A.E."/>
            <person name="van Eijk R."/>
            <person name="Schleper C."/>
            <person name="Guy L."/>
            <person name="Ettema T.J."/>
        </authorList>
    </citation>
    <scope>NUCLEOTIDE SEQUENCE</scope>
</reference>
<accession>A0A0F9TCM8</accession>
<evidence type="ECO:0000313" key="1">
    <source>
        <dbReference type="EMBL" id="KKN76919.1"/>
    </source>
</evidence>
<organism evidence="1">
    <name type="scientific">marine sediment metagenome</name>
    <dbReference type="NCBI Taxonomy" id="412755"/>
    <lineage>
        <taxon>unclassified sequences</taxon>
        <taxon>metagenomes</taxon>
        <taxon>ecological metagenomes</taxon>
    </lineage>
</organism>
<comment type="caution">
    <text evidence="1">The sequence shown here is derived from an EMBL/GenBank/DDBJ whole genome shotgun (WGS) entry which is preliminary data.</text>
</comment>
<name>A0A0F9TCM8_9ZZZZ</name>
<dbReference type="AlphaFoldDB" id="A0A0F9TCM8"/>